<dbReference type="EMBL" id="LLZS01000009">
    <property type="protein sequence ID" value="KUR70279.1"/>
    <property type="molecule type" value="Genomic_DNA"/>
</dbReference>
<reference evidence="2 3" key="1">
    <citation type="submission" date="2015-10" db="EMBL/GenBank/DDBJ databases">
        <title>Draft genome sequence of Novosphingobium fuchskuhlense DSM 25065 isolated from a surface water sample of the southwest basin of Lake Grosse Fuchskuhle.</title>
        <authorList>
            <person name="Ruckert C."/>
            <person name="Winkler A."/>
            <person name="Glaeser J."/>
            <person name="Grossart H.-P."/>
            <person name="Kalinowski J."/>
            <person name="Glaeser S."/>
        </authorList>
    </citation>
    <scope>NUCLEOTIDE SEQUENCE [LARGE SCALE GENOMIC DNA]</scope>
    <source>
        <strain evidence="2 3">FNE08-7</strain>
    </source>
</reference>
<evidence type="ECO:0000256" key="1">
    <source>
        <dbReference type="SAM" id="Phobius"/>
    </source>
</evidence>
<organism evidence="2 3">
    <name type="scientific">Novosphingobium fuchskuhlense</name>
    <dbReference type="NCBI Taxonomy" id="1117702"/>
    <lineage>
        <taxon>Bacteria</taxon>
        <taxon>Pseudomonadati</taxon>
        <taxon>Pseudomonadota</taxon>
        <taxon>Alphaproteobacteria</taxon>
        <taxon>Sphingomonadales</taxon>
        <taxon>Sphingomonadaceae</taxon>
        <taxon>Novosphingobium</taxon>
    </lineage>
</organism>
<protein>
    <submittedName>
        <fullName evidence="2">Uncharacterized protein</fullName>
    </submittedName>
</protein>
<keyword evidence="1" id="KW-0472">Membrane</keyword>
<dbReference type="RefSeq" id="WP_067913061.1">
    <property type="nucleotide sequence ID" value="NZ_KQ954246.1"/>
</dbReference>
<proteinExistence type="predicted"/>
<dbReference type="AlphaFoldDB" id="A0A124JTK3"/>
<evidence type="ECO:0000313" key="2">
    <source>
        <dbReference type="EMBL" id="KUR70279.1"/>
    </source>
</evidence>
<keyword evidence="1" id="KW-0812">Transmembrane</keyword>
<sequence length="142" mass="15454">MQQVTSHLRRLLSLYGCAGRKEFVAVLLVTWAVDLVLWFALDPGHVPVPHFPGRYVILFGGKGALAVLLTLAMHYPVIATAVRRCHDAELPGSFLFLFVVFLAFDGASAIYNAMGFMIGLPPASRNRYGPKARDPATVDALG</sequence>
<accession>A0A124JTK3</accession>
<comment type="caution">
    <text evidence="2">The sequence shown here is derived from an EMBL/GenBank/DDBJ whole genome shotgun (WGS) entry which is preliminary data.</text>
</comment>
<dbReference type="Proteomes" id="UP000058012">
    <property type="component" value="Unassembled WGS sequence"/>
</dbReference>
<feature type="transmembrane region" description="Helical" evidence="1">
    <location>
        <begin position="23"/>
        <end position="41"/>
    </location>
</feature>
<name>A0A124JTK3_9SPHN</name>
<feature type="transmembrane region" description="Helical" evidence="1">
    <location>
        <begin position="53"/>
        <end position="73"/>
    </location>
</feature>
<evidence type="ECO:0000313" key="3">
    <source>
        <dbReference type="Proteomes" id="UP000058012"/>
    </source>
</evidence>
<keyword evidence="1" id="KW-1133">Transmembrane helix</keyword>
<dbReference type="Pfam" id="PF05656">
    <property type="entry name" value="DUF805"/>
    <property type="match status" value="1"/>
</dbReference>
<dbReference type="GO" id="GO:0016020">
    <property type="term" value="C:membrane"/>
    <property type="evidence" value="ECO:0007669"/>
    <property type="project" value="InterPro"/>
</dbReference>
<dbReference type="InterPro" id="IPR008523">
    <property type="entry name" value="DUF805"/>
</dbReference>
<gene>
    <name evidence="2" type="ORF">AQZ52_15610</name>
</gene>
<feature type="transmembrane region" description="Helical" evidence="1">
    <location>
        <begin position="94"/>
        <end position="118"/>
    </location>
</feature>
<keyword evidence="3" id="KW-1185">Reference proteome</keyword>